<evidence type="ECO:0000256" key="5">
    <source>
        <dbReference type="ARBA" id="ARBA00022989"/>
    </source>
</evidence>
<feature type="transmembrane region" description="Helical" evidence="7">
    <location>
        <begin position="94"/>
        <end position="115"/>
    </location>
</feature>
<dbReference type="Pfam" id="PF01478">
    <property type="entry name" value="Peptidase_A24"/>
    <property type="match status" value="1"/>
</dbReference>
<dbReference type="PANTHER" id="PTHR30487">
    <property type="entry name" value="TYPE 4 PREPILIN-LIKE PROTEINS LEADER PEPTIDE-PROCESSING ENZYME"/>
    <property type="match status" value="1"/>
</dbReference>
<evidence type="ECO:0000256" key="3">
    <source>
        <dbReference type="ARBA" id="ARBA00022475"/>
    </source>
</evidence>
<dbReference type="STRING" id="930131.SAMN05216389_111146"/>
<sequence>MYILISTLFFLFGLIFGSFYNVVGLRVPKNEPFTNDRSICPHCKQTLSWYELIPVLSYIFQGGKCRNCKTKISMMYPIIELSTGILFSLSYVKYGFTMELITSLLLVSMLMIIVVSDIKYMLIPNKVLLFFLPLFVILRIITPLDPWWSSLTGAISGLGIIAIIILISRGGMGAGDMKLFAVLGIVLGFKNVLLTFFLSCIIGSVFGVVLILIKFIKRNQPVPFGPYIVLATLLTYFYGEKLIDWYINFFQL</sequence>
<name>A0A1I0EJ73_9BACI</name>
<dbReference type="Gene3D" id="1.20.120.1220">
    <property type="match status" value="1"/>
</dbReference>
<evidence type="ECO:0000256" key="4">
    <source>
        <dbReference type="ARBA" id="ARBA00022692"/>
    </source>
</evidence>
<dbReference type="GO" id="GO:0006465">
    <property type="term" value="P:signal peptide processing"/>
    <property type="evidence" value="ECO:0007669"/>
    <property type="project" value="TreeGrafter"/>
</dbReference>
<reference evidence="10 11" key="1">
    <citation type="submission" date="2016-10" db="EMBL/GenBank/DDBJ databases">
        <authorList>
            <person name="de Groot N.N."/>
        </authorList>
    </citation>
    <scope>NUCLEOTIDE SEQUENCE [LARGE SCALE GENOMIC DNA]</scope>
    <source>
        <strain evidence="10 11">IBRC-M 10780</strain>
    </source>
</reference>
<protein>
    <submittedName>
        <fullName evidence="10">Type 4 prepilin peptidase 1 Aspartic peptidase. MEROPS family A24A</fullName>
    </submittedName>
</protein>
<feature type="transmembrane region" description="Helical" evidence="7">
    <location>
        <begin position="179"/>
        <end position="212"/>
    </location>
</feature>
<evidence type="ECO:0000256" key="6">
    <source>
        <dbReference type="ARBA" id="ARBA00023136"/>
    </source>
</evidence>
<organism evidence="10 11">
    <name type="scientific">Oceanobacillus limi</name>
    <dbReference type="NCBI Taxonomy" id="930131"/>
    <lineage>
        <taxon>Bacteria</taxon>
        <taxon>Bacillati</taxon>
        <taxon>Bacillota</taxon>
        <taxon>Bacilli</taxon>
        <taxon>Bacillales</taxon>
        <taxon>Bacillaceae</taxon>
        <taxon>Oceanobacillus</taxon>
    </lineage>
</organism>
<keyword evidence="5 7" id="KW-1133">Transmembrane helix</keyword>
<keyword evidence="6 7" id="KW-0472">Membrane</keyword>
<dbReference type="GO" id="GO:0004190">
    <property type="term" value="F:aspartic-type endopeptidase activity"/>
    <property type="evidence" value="ECO:0007669"/>
    <property type="project" value="InterPro"/>
</dbReference>
<evidence type="ECO:0000259" key="8">
    <source>
        <dbReference type="Pfam" id="PF01478"/>
    </source>
</evidence>
<dbReference type="GO" id="GO:0005886">
    <property type="term" value="C:plasma membrane"/>
    <property type="evidence" value="ECO:0007669"/>
    <property type="project" value="UniProtKB-SubCell"/>
</dbReference>
<comment type="subcellular location">
    <subcellularLocation>
        <location evidence="1">Cell membrane</location>
        <topology evidence="1">Multi-pass membrane protein</topology>
    </subcellularLocation>
</comment>
<dbReference type="InterPro" id="IPR050882">
    <property type="entry name" value="Prepilin_peptidase/N-MTase"/>
</dbReference>
<dbReference type="Proteomes" id="UP000198618">
    <property type="component" value="Unassembled WGS sequence"/>
</dbReference>
<dbReference type="AlphaFoldDB" id="A0A1I0EJ73"/>
<proteinExistence type="inferred from homology"/>
<keyword evidence="4 7" id="KW-0812">Transmembrane</keyword>
<dbReference type="OrthoDB" id="9789291at2"/>
<dbReference type="PANTHER" id="PTHR30487:SF0">
    <property type="entry name" value="PREPILIN LEADER PEPTIDASE_N-METHYLTRANSFERASE-RELATED"/>
    <property type="match status" value="1"/>
</dbReference>
<comment type="similarity">
    <text evidence="2">Belongs to the peptidase A24 family.</text>
</comment>
<feature type="domain" description="Prepilin peptidase A24 N-terminal" evidence="9">
    <location>
        <begin position="11"/>
        <end position="93"/>
    </location>
</feature>
<gene>
    <name evidence="10" type="ORF">SAMN05216389_111146</name>
</gene>
<evidence type="ECO:0000256" key="1">
    <source>
        <dbReference type="ARBA" id="ARBA00004651"/>
    </source>
</evidence>
<feature type="domain" description="Prepilin type IV endopeptidase peptidase" evidence="8">
    <location>
        <begin position="104"/>
        <end position="208"/>
    </location>
</feature>
<keyword evidence="11" id="KW-1185">Reference proteome</keyword>
<evidence type="ECO:0000256" key="2">
    <source>
        <dbReference type="ARBA" id="ARBA00005801"/>
    </source>
</evidence>
<dbReference type="Pfam" id="PF06750">
    <property type="entry name" value="A24_N_bact"/>
    <property type="match status" value="1"/>
</dbReference>
<dbReference type="EMBL" id="FOHE01000011">
    <property type="protein sequence ID" value="SET45005.1"/>
    <property type="molecule type" value="Genomic_DNA"/>
</dbReference>
<dbReference type="InterPro" id="IPR000045">
    <property type="entry name" value="Prepilin_IV_endopep_pep"/>
</dbReference>
<feature type="transmembrane region" description="Helical" evidence="7">
    <location>
        <begin position="224"/>
        <end position="239"/>
    </location>
</feature>
<feature type="transmembrane region" description="Helical" evidence="7">
    <location>
        <begin position="147"/>
        <end position="167"/>
    </location>
</feature>
<evidence type="ECO:0000313" key="11">
    <source>
        <dbReference type="Proteomes" id="UP000198618"/>
    </source>
</evidence>
<dbReference type="RefSeq" id="WP_090870517.1">
    <property type="nucleotide sequence ID" value="NZ_FOHE01000011.1"/>
</dbReference>
<evidence type="ECO:0000259" key="9">
    <source>
        <dbReference type="Pfam" id="PF06750"/>
    </source>
</evidence>
<accession>A0A1I0EJ73</accession>
<evidence type="ECO:0000256" key="7">
    <source>
        <dbReference type="SAM" id="Phobius"/>
    </source>
</evidence>
<dbReference type="InterPro" id="IPR010627">
    <property type="entry name" value="Prepilin_pept_A24_N"/>
</dbReference>
<evidence type="ECO:0000313" key="10">
    <source>
        <dbReference type="EMBL" id="SET45005.1"/>
    </source>
</evidence>
<feature type="transmembrane region" description="Helical" evidence="7">
    <location>
        <begin position="122"/>
        <end position="141"/>
    </location>
</feature>
<keyword evidence="3" id="KW-1003">Cell membrane</keyword>